<dbReference type="RefSeq" id="WP_158349330.1">
    <property type="nucleotide sequence ID" value="NZ_CP032996.1"/>
</dbReference>
<dbReference type="AlphaFoldDB" id="A0A4D6YM65"/>
<reference evidence="1 2" key="1">
    <citation type="submission" date="2018-10" db="EMBL/GenBank/DDBJ databases">
        <title>Comparative functional genomics of the obligate endosymbiont Buchnera aphidicola.</title>
        <authorList>
            <person name="Chong R.A."/>
        </authorList>
    </citation>
    <scope>NUCLEOTIDE SEQUENCE [LARGE SCALE GENOMIC DNA]</scope>
    <source>
        <strain evidence="1 2">Tma</strain>
    </source>
</reference>
<dbReference type="Gene3D" id="1.10.287.1700">
    <property type="match status" value="1"/>
</dbReference>
<protein>
    <submittedName>
        <fullName evidence="1">Uncharacterized protein</fullName>
    </submittedName>
</protein>
<name>A0A4D6YM65_9GAMM</name>
<evidence type="ECO:0000313" key="1">
    <source>
        <dbReference type="EMBL" id="QCI27064.1"/>
    </source>
</evidence>
<dbReference type="InterPro" id="IPR053716">
    <property type="entry name" value="Flag_assembly_chemotaxis_eff"/>
</dbReference>
<keyword evidence="2" id="KW-1185">Reference proteome</keyword>
<dbReference type="EMBL" id="CP032996">
    <property type="protein sequence ID" value="QCI27064.1"/>
    <property type="molecule type" value="Genomic_DNA"/>
</dbReference>
<accession>A0A4D6YM65</accession>
<gene>
    <name evidence="1" type="ORF">D9V81_00300</name>
</gene>
<evidence type="ECO:0000313" key="2">
    <source>
        <dbReference type="Proteomes" id="UP000298603"/>
    </source>
</evidence>
<proteinExistence type="predicted"/>
<organism evidence="1 2">
    <name type="scientific">Buchnera aphidicola</name>
    <name type="common">Therioaphis trifolii</name>
    <dbReference type="NCBI Taxonomy" id="1241884"/>
    <lineage>
        <taxon>Bacteria</taxon>
        <taxon>Pseudomonadati</taxon>
        <taxon>Pseudomonadota</taxon>
        <taxon>Gammaproteobacteria</taxon>
        <taxon>Enterobacterales</taxon>
        <taxon>Erwiniaceae</taxon>
        <taxon>Buchnera</taxon>
    </lineage>
</organism>
<dbReference type="Proteomes" id="UP000298603">
    <property type="component" value="Chromosome"/>
</dbReference>
<sequence>MLKKNIAILKNITKLKLEQLTFILYNIKNKKNKKKNQLYKIIKYYNYYIKNFTKKFILEFSFFKIKNFYQFLYYLEDYILKLKNKILKYNNDIKNKLFLWKKLNKKLKIWNILYDKIINVNKKKKNILNKKYNNQYYQIFLLKNIFFNKNK</sequence>